<gene>
    <name evidence="2" type="ORF">B0A52_07704</name>
</gene>
<proteinExistence type="predicted"/>
<evidence type="ECO:0000313" key="3">
    <source>
        <dbReference type="Proteomes" id="UP000288859"/>
    </source>
</evidence>
<protein>
    <recommendedName>
        <fullName evidence="1">Heterokaryon incompatibility domain-containing protein</fullName>
    </recommendedName>
</protein>
<sequence>MNDIKYEHDIIVPSVPNKMHPFRCMNLLAGSGGLPIFITFDVGPLVQLRGSYEALSYAWDQAQKSAKVFVLKDSAGAYARQYILVTPGMHSILNKLRLPTQNRRLWIDQLCIEQDNNKGEKAGQLAIMRLIYEQAAMTVIFLDQPSSTERPILPLLDKMEELKNEIVEKFYHPNKASLPNMTTYKAFLLAMGNIPKVRFKVKLDEETVAAMIEFYGRRYFTRAWPFEEILSSKIIKVMYGDKFLSWEHLGYLSLWFTHMQDQAALSAIQRAGIEAVYYVFHYWNERPKRYPLIEMLRASRKYEAFEDVDKIYAIYGLITDTSNPDKIPKALQTVRKREARELYTDVARYILENDGHLQVLAFVDHFAPLPEGHSDLKLPSWVPDWRRKERVTQFWLFAPSADLNFNTGPMKSPAATFTQDSDRLMVRGVDVDRVIKIYSSFAEDDFNPEKLNWSRFDSLIVRFWAENMPSMWFAMTEGGNFSHLAVVMLYLLPAISVWPRTALPLLMIAGLCLILHPVPDTPRSSIEEALREQALVLSAGRNEKRTVSLKKKSDGGSQKSVDQHIRDYCAFLVAAAEGTRDGGRPLPLDKRVLPVAKMLASEGSVEAYTQACVDGLRNRVIFRTVEGKLGLGPLDVKEHDEIVVLRGGKVPFLLRESRNSVTEFQFVGACYLNGAMHGEFATAAPAEERDFVLV</sequence>
<dbReference type="InterPro" id="IPR010730">
    <property type="entry name" value="HET"/>
</dbReference>
<evidence type="ECO:0000259" key="1">
    <source>
        <dbReference type="Pfam" id="PF06985"/>
    </source>
</evidence>
<name>A0A438MXX4_EXOME</name>
<comment type="caution">
    <text evidence="2">The sequence shown here is derived from an EMBL/GenBank/DDBJ whole genome shotgun (WGS) entry which is preliminary data.</text>
</comment>
<dbReference type="OrthoDB" id="4161734at2759"/>
<dbReference type="Pfam" id="PF06985">
    <property type="entry name" value="HET"/>
    <property type="match status" value="1"/>
</dbReference>
<dbReference type="PANTHER" id="PTHR24148">
    <property type="entry name" value="ANKYRIN REPEAT DOMAIN-CONTAINING PROTEIN 39 HOMOLOG-RELATED"/>
    <property type="match status" value="1"/>
</dbReference>
<feature type="domain" description="Heterokaryon incompatibility" evidence="1">
    <location>
        <begin position="52"/>
        <end position="228"/>
    </location>
</feature>
<organism evidence="2 3">
    <name type="scientific">Exophiala mesophila</name>
    <name type="common">Black yeast-like fungus</name>
    <dbReference type="NCBI Taxonomy" id="212818"/>
    <lineage>
        <taxon>Eukaryota</taxon>
        <taxon>Fungi</taxon>
        <taxon>Dikarya</taxon>
        <taxon>Ascomycota</taxon>
        <taxon>Pezizomycotina</taxon>
        <taxon>Eurotiomycetes</taxon>
        <taxon>Chaetothyriomycetidae</taxon>
        <taxon>Chaetothyriales</taxon>
        <taxon>Herpotrichiellaceae</taxon>
        <taxon>Exophiala</taxon>
    </lineage>
</organism>
<dbReference type="PANTHER" id="PTHR24148:SF64">
    <property type="entry name" value="HETEROKARYON INCOMPATIBILITY DOMAIN-CONTAINING PROTEIN"/>
    <property type="match status" value="1"/>
</dbReference>
<dbReference type="Pfam" id="PF26639">
    <property type="entry name" value="Het-6_barrel"/>
    <property type="match status" value="1"/>
</dbReference>
<accession>A0A438MXX4</accession>
<dbReference type="Proteomes" id="UP000288859">
    <property type="component" value="Unassembled WGS sequence"/>
</dbReference>
<dbReference type="AlphaFoldDB" id="A0A438MXX4"/>
<dbReference type="VEuPathDB" id="FungiDB:PV10_00737"/>
<reference evidence="2 3" key="1">
    <citation type="submission" date="2017-03" db="EMBL/GenBank/DDBJ databases">
        <title>Genomes of endolithic fungi from Antarctica.</title>
        <authorList>
            <person name="Coleine C."/>
            <person name="Masonjones S."/>
            <person name="Stajich J.E."/>
        </authorList>
    </citation>
    <scope>NUCLEOTIDE SEQUENCE [LARGE SCALE GENOMIC DNA]</scope>
    <source>
        <strain evidence="2 3">CCFEE 6314</strain>
    </source>
</reference>
<evidence type="ECO:0000313" key="2">
    <source>
        <dbReference type="EMBL" id="RVX67776.1"/>
    </source>
</evidence>
<dbReference type="InterPro" id="IPR052895">
    <property type="entry name" value="HetReg/Transcr_Mod"/>
</dbReference>
<dbReference type="EMBL" id="NAJM01000044">
    <property type="protein sequence ID" value="RVX67776.1"/>
    <property type="molecule type" value="Genomic_DNA"/>
</dbReference>